<reference evidence="1 2" key="1">
    <citation type="submission" date="2023-08" db="EMBL/GenBank/DDBJ databases">
        <authorList>
            <person name="Maltman C."/>
        </authorList>
    </citation>
    <scope>NUCLEOTIDE SEQUENCE [LARGE SCALE GENOMIC DNA]</scope>
    <source>
        <strain evidence="1 2">ES2</strain>
    </source>
</reference>
<sequence>MRTFFITFFSFLFISININAQKKKKKSMALHPERLSIGMTRKDVIIAMGEHIPFKIIGAKTYPNGTVEVGEYSDRKLVFGRGIVEEQYYLYFLNDFLVQWGRPQDWQREADRIYEIKIR</sequence>
<name>A0ABU1E185_9FLAO</name>
<evidence type="ECO:0000313" key="2">
    <source>
        <dbReference type="Proteomes" id="UP001260959"/>
    </source>
</evidence>
<protein>
    <submittedName>
        <fullName evidence="1">Uncharacterized protein</fullName>
    </submittedName>
</protein>
<organism evidence="1 2">
    <name type="scientific">Chryseobacterium metallicongregator</name>
    <dbReference type="NCBI Taxonomy" id="3073042"/>
    <lineage>
        <taxon>Bacteria</taxon>
        <taxon>Pseudomonadati</taxon>
        <taxon>Bacteroidota</taxon>
        <taxon>Flavobacteriia</taxon>
        <taxon>Flavobacteriales</taxon>
        <taxon>Weeksellaceae</taxon>
        <taxon>Chryseobacterium group</taxon>
        <taxon>Chryseobacterium</taxon>
    </lineage>
</organism>
<dbReference type="RefSeq" id="WP_309521668.1">
    <property type="nucleotide sequence ID" value="NZ_JAVIXS010000003.1"/>
</dbReference>
<proteinExistence type="predicted"/>
<evidence type="ECO:0000313" key="1">
    <source>
        <dbReference type="EMBL" id="MDR4951559.1"/>
    </source>
</evidence>
<dbReference type="Proteomes" id="UP001260959">
    <property type="component" value="Unassembled WGS sequence"/>
</dbReference>
<gene>
    <name evidence="1" type="ORF">REB14_05085</name>
</gene>
<keyword evidence="2" id="KW-1185">Reference proteome</keyword>
<comment type="caution">
    <text evidence="1">The sequence shown here is derived from an EMBL/GenBank/DDBJ whole genome shotgun (WGS) entry which is preliminary data.</text>
</comment>
<dbReference type="EMBL" id="JAVIXS010000003">
    <property type="protein sequence ID" value="MDR4951559.1"/>
    <property type="molecule type" value="Genomic_DNA"/>
</dbReference>
<accession>A0ABU1E185</accession>